<dbReference type="AlphaFoldDB" id="A0A809S576"/>
<dbReference type="Proteomes" id="UP000662873">
    <property type="component" value="Chromosome"/>
</dbReference>
<gene>
    <name evidence="5" type="primary">hrcA</name>
    <name evidence="7" type="ORF">NPRO_16620</name>
</gene>
<name>A0A809S576_9BACT</name>
<evidence type="ECO:0000313" key="7">
    <source>
        <dbReference type="EMBL" id="BBO24067.1"/>
    </source>
</evidence>
<dbReference type="Gene3D" id="1.10.10.10">
    <property type="entry name" value="Winged helix-like DNA-binding domain superfamily/Winged helix DNA-binding domain"/>
    <property type="match status" value="1"/>
</dbReference>
<dbReference type="SUPFAM" id="SSF55781">
    <property type="entry name" value="GAF domain-like"/>
    <property type="match status" value="1"/>
</dbReference>
<keyword evidence="3 5" id="KW-0346">Stress response</keyword>
<dbReference type="SUPFAM" id="SSF46785">
    <property type="entry name" value="Winged helix' DNA-binding domain"/>
    <property type="match status" value="1"/>
</dbReference>
<keyword evidence="2 5" id="KW-0805">Transcription regulation</keyword>
<dbReference type="HAMAP" id="MF_00081">
    <property type="entry name" value="HrcA"/>
    <property type="match status" value="1"/>
</dbReference>
<evidence type="ECO:0000259" key="6">
    <source>
        <dbReference type="Pfam" id="PF01628"/>
    </source>
</evidence>
<dbReference type="NCBIfam" id="TIGR00331">
    <property type="entry name" value="hrcA"/>
    <property type="match status" value="1"/>
</dbReference>
<organism evidence="7 8">
    <name type="scientific">Candidatus Nitrosymbiomonas proteolyticus</name>
    <dbReference type="NCBI Taxonomy" id="2608984"/>
    <lineage>
        <taxon>Bacteria</taxon>
        <taxon>Bacillati</taxon>
        <taxon>Armatimonadota</taxon>
        <taxon>Armatimonadota incertae sedis</taxon>
        <taxon>Candidatus Nitrosymbiomonas</taxon>
    </lineage>
</organism>
<evidence type="ECO:0000256" key="2">
    <source>
        <dbReference type="ARBA" id="ARBA00023015"/>
    </source>
</evidence>
<accession>A0A809S576</accession>
<comment type="function">
    <text evidence="5">Negative regulator of class I heat shock genes (grpE-dnaK-dnaJ and groELS operons). Prevents heat-shock induction of these operons.</text>
</comment>
<reference evidence="7" key="1">
    <citation type="journal article" name="DNA Res.">
        <title>The physiological potential of anammox bacteria as revealed by their core genome structure.</title>
        <authorList>
            <person name="Okubo T."/>
            <person name="Toyoda A."/>
            <person name="Fukuhara K."/>
            <person name="Uchiyama I."/>
            <person name="Harigaya Y."/>
            <person name="Kuroiwa M."/>
            <person name="Suzuki T."/>
            <person name="Murakami Y."/>
            <person name="Suwa Y."/>
            <person name="Takami H."/>
        </authorList>
    </citation>
    <scope>NUCLEOTIDE SEQUENCE</scope>
    <source>
        <strain evidence="7">317325-2</strain>
    </source>
</reference>
<feature type="domain" description="Heat-inducible transcription repressor HrcA C-terminal" evidence="6">
    <location>
        <begin position="118"/>
        <end position="333"/>
    </location>
</feature>
<dbReference type="Gene3D" id="3.30.450.40">
    <property type="match status" value="1"/>
</dbReference>
<protein>
    <recommendedName>
        <fullName evidence="5">Heat-inducible transcription repressor HrcA</fullName>
    </recommendedName>
</protein>
<evidence type="ECO:0000256" key="5">
    <source>
        <dbReference type="HAMAP-Rule" id="MF_00081"/>
    </source>
</evidence>
<dbReference type="InterPro" id="IPR029016">
    <property type="entry name" value="GAF-like_dom_sf"/>
</dbReference>
<sequence length="355" mass="38793">MKEPTPSHKPEATEELEPRKRTLLRAVVLEYVDTAEPIASEYLVEKYDLGIKSATVRNELSEMAELGFLEQPHTSAGRIPSDKGYRYFVDHLLVPADLRGAHRQTISETQRGGEALFELLNEATLALSRWTQLLSVAAILRDADVRLKNVIVSAVGPHQALLVVVLGNGHVESRMVECPPGLTLTDLGQVNEALQQSFVGESLKSLARSKVGGGTGKSSVEKLELAIRSTLRSIAKDLTRGRLVSKGEELLLAQPEFKRDSEMISELIETLQTTDLVYDALSAGSEAIENVTIGKENRRSELSRLSIVRQVFFVGGKEAGVIGIVGPTRMAYESGLPLVNYTARALSDALTKFFA</sequence>
<dbReference type="InterPro" id="IPR036388">
    <property type="entry name" value="WH-like_DNA-bd_sf"/>
</dbReference>
<dbReference type="PANTHER" id="PTHR34824">
    <property type="entry name" value="HEAT-INDUCIBLE TRANSCRIPTION REPRESSOR HRCA"/>
    <property type="match status" value="1"/>
</dbReference>
<keyword evidence="4 5" id="KW-0804">Transcription</keyword>
<dbReference type="PANTHER" id="PTHR34824:SF1">
    <property type="entry name" value="HEAT-INDUCIBLE TRANSCRIPTION REPRESSOR HRCA"/>
    <property type="match status" value="1"/>
</dbReference>
<comment type="similarity">
    <text evidence="5">Belongs to the HrcA family.</text>
</comment>
<evidence type="ECO:0000256" key="3">
    <source>
        <dbReference type="ARBA" id="ARBA00023016"/>
    </source>
</evidence>
<dbReference type="InterPro" id="IPR023120">
    <property type="entry name" value="WHTH_transcript_rep_HrcA_IDD"/>
</dbReference>
<dbReference type="Gene3D" id="3.30.390.60">
    <property type="entry name" value="Heat-inducible transcription repressor hrca homolog, domain 3"/>
    <property type="match status" value="1"/>
</dbReference>
<evidence type="ECO:0000313" key="8">
    <source>
        <dbReference type="Proteomes" id="UP000662873"/>
    </source>
</evidence>
<dbReference type="GO" id="GO:0045892">
    <property type="term" value="P:negative regulation of DNA-templated transcription"/>
    <property type="evidence" value="ECO:0007669"/>
    <property type="project" value="UniProtKB-UniRule"/>
</dbReference>
<dbReference type="GO" id="GO:0003677">
    <property type="term" value="F:DNA binding"/>
    <property type="evidence" value="ECO:0007669"/>
    <property type="project" value="InterPro"/>
</dbReference>
<evidence type="ECO:0000256" key="4">
    <source>
        <dbReference type="ARBA" id="ARBA00023163"/>
    </source>
</evidence>
<evidence type="ECO:0000256" key="1">
    <source>
        <dbReference type="ARBA" id="ARBA00022491"/>
    </source>
</evidence>
<keyword evidence="1 5" id="KW-0678">Repressor</keyword>
<dbReference type="PIRSF" id="PIRSF005485">
    <property type="entry name" value="HrcA"/>
    <property type="match status" value="1"/>
</dbReference>
<dbReference type="InterPro" id="IPR036390">
    <property type="entry name" value="WH_DNA-bd_sf"/>
</dbReference>
<dbReference type="Pfam" id="PF01628">
    <property type="entry name" value="HrcA"/>
    <property type="match status" value="1"/>
</dbReference>
<dbReference type="InterPro" id="IPR002571">
    <property type="entry name" value="HrcA"/>
</dbReference>
<dbReference type="InterPro" id="IPR021153">
    <property type="entry name" value="HrcA_C"/>
</dbReference>
<dbReference type="KEGG" id="npy:NPRO_16620"/>
<proteinExistence type="inferred from homology"/>
<dbReference type="EMBL" id="AP021858">
    <property type="protein sequence ID" value="BBO24067.1"/>
    <property type="molecule type" value="Genomic_DNA"/>
</dbReference>